<dbReference type="Pfam" id="PF10972">
    <property type="entry name" value="CsiV"/>
    <property type="match status" value="1"/>
</dbReference>
<dbReference type="RefSeq" id="WP_008223724.1">
    <property type="nucleotide sequence ID" value="NZ_BAFK01000025.1"/>
</dbReference>
<dbReference type="EMBL" id="BAFK01000025">
    <property type="protein sequence ID" value="GAB60295.1"/>
    <property type="molecule type" value="Genomic_DNA"/>
</dbReference>
<feature type="chain" id="PRO_5003638832" evidence="1">
    <location>
        <begin position="30"/>
        <end position="376"/>
    </location>
</feature>
<accession>I1E1W7</accession>
<keyword evidence="1" id="KW-0732">Signal</keyword>
<gene>
    <name evidence="2" type="ORF">RNAN_3317</name>
</gene>
<dbReference type="STRING" id="562729.RNAN_3317"/>
<protein>
    <submittedName>
        <fullName evidence="2">Uncharacterized protein</fullName>
    </submittedName>
</protein>
<proteinExistence type="predicted"/>
<organism evidence="2 3">
    <name type="scientific">Rheinheimera nanhaiensis E407-8</name>
    <dbReference type="NCBI Taxonomy" id="562729"/>
    <lineage>
        <taxon>Bacteria</taxon>
        <taxon>Pseudomonadati</taxon>
        <taxon>Pseudomonadota</taxon>
        <taxon>Gammaproteobacteria</taxon>
        <taxon>Chromatiales</taxon>
        <taxon>Chromatiaceae</taxon>
        <taxon>Rheinheimera</taxon>
    </lineage>
</organism>
<sequence>MITAIKGAVRRRAWLALALTSLVSSTLSAQEQRWFEVEMLIFSQTPPAALKEHFSAPVTPVKPGRAYDLLTPLLQADISALLTDLPLCQQPAVEPFSLMLQHSLLLPRAMPRSLCIIEPQPQPWQLSHVMQQRVLNTTLPYPQQLAAVITGSGEHRNSPYLADAAALQFSDIASKIRRLPGNQILLHTAWRQAPVSERRAIASRWFAGTNYSQQFDYWGQPLATTITPALVSPLDATMPLVAADDSRQDEMLGNIELLLQQLQANSQLPAAQNSQLDSISADSVLTANQLPDQVWQLDGLFKLHLDHYLFVNTEFNLRLPGQDKLNTIYVRQSRRVISGEVHYLDHPYLGIVLQIRRYEPPQPDTGTKFEQQVLTE</sequence>
<evidence type="ECO:0000313" key="2">
    <source>
        <dbReference type="EMBL" id="GAB60295.1"/>
    </source>
</evidence>
<dbReference type="InterPro" id="IPR021241">
    <property type="entry name" value="CsiV"/>
</dbReference>
<dbReference type="AlphaFoldDB" id="I1E1W7"/>
<comment type="caution">
    <text evidence="2">The sequence shown here is derived from an EMBL/GenBank/DDBJ whole genome shotgun (WGS) entry which is preliminary data.</text>
</comment>
<dbReference type="Proteomes" id="UP000004374">
    <property type="component" value="Unassembled WGS sequence"/>
</dbReference>
<name>I1E1W7_9GAMM</name>
<evidence type="ECO:0000313" key="3">
    <source>
        <dbReference type="Proteomes" id="UP000004374"/>
    </source>
</evidence>
<keyword evidence="3" id="KW-1185">Reference proteome</keyword>
<feature type="signal peptide" evidence="1">
    <location>
        <begin position="1"/>
        <end position="29"/>
    </location>
</feature>
<reference evidence="2 3" key="1">
    <citation type="journal article" date="2012" name="J. Bacteriol.">
        <title>Genome Sequence of the Protease-Producing Bacterium Rheinheimera nanhaiensis E407-8T, Isolated from Deep-Sea Sediment of the South China Sea.</title>
        <authorList>
            <person name="Zhang X.-Y."/>
            <person name="Zhang Y.-J."/>
            <person name="Qin Q.-L."/>
            <person name="Xie B.-B."/>
            <person name="Chen X.-L."/>
            <person name="Zhou B.-C."/>
            <person name="Zhang Y.-Z."/>
        </authorList>
    </citation>
    <scope>NUCLEOTIDE SEQUENCE [LARGE SCALE GENOMIC DNA]</scope>
    <source>
        <strain evidence="2 3">E407-8</strain>
    </source>
</reference>
<dbReference type="OrthoDB" id="5566524at2"/>
<evidence type="ECO:0000256" key="1">
    <source>
        <dbReference type="SAM" id="SignalP"/>
    </source>
</evidence>